<feature type="transmembrane region" description="Helical" evidence="1">
    <location>
        <begin position="78"/>
        <end position="99"/>
    </location>
</feature>
<name>A0A5R9F023_9BACL</name>
<keyword evidence="1" id="KW-0472">Membrane</keyword>
<accession>A0A5R9F023</accession>
<dbReference type="NCBIfam" id="TIGR02206">
    <property type="entry name" value="intg_mem_TP0381"/>
    <property type="match status" value="1"/>
</dbReference>
<evidence type="ECO:0000313" key="2">
    <source>
        <dbReference type="EMBL" id="TLS35750.1"/>
    </source>
</evidence>
<keyword evidence="3" id="KW-1185">Reference proteome</keyword>
<dbReference type="AlphaFoldDB" id="A0A5R9F023"/>
<keyword evidence="1" id="KW-0812">Transmembrane</keyword>
<dbReference type="RefSeq" id="WP_138128527.1">
    <property type="nucleotide sequence ID" value="NZ_SWLG01000017.1"/>
</dbReference>
<organism evidence="2 3">
    <name type="scientific">Exobacillus caeni</name>
    <dbReference type="NCBI Taxonomy" id="2574798"/>
    <lineage>
        <taxon>Bacteria</taxon>
        <taxon>Bacillati</taxon>
        <taxon>Bacillota</taxon>
        <taxon>Bacilli</taxon>
        <taxon>Bacillales</taxon>
        <taxon>Guptibacillaceae</taxon>
        <taxon>Exobacillus</taxon>
    </lineage>
</organism>
<feature type="transmembrane region" description="Helical" evidence="1">
    <location>
        <begin position="104"/>
        <end position="122"/>
    </location>
</feature>
<feature type="transmembrane region" description="Helical" evidence="1">
    <location>
        <begin position="14"/>
        <end position="38"/>
    </location>
</feature>
<protein>
    <submittedName>
        <fullName evidence="2">TIGR02206 family membrane protein</fullName>
    </submittedName>
</protein>
<evidence type="ECO:0000256" key="1">
    <source>
        <dbReference type="SAM" id="Phobius"/>
    </source>
</evidence>
<feature type="transmembrane region" description="Helical" evidence="1">
    <location>
        <begin position="50"/>
        <end position="72"/>
    </location>
</feature>
<reference evidence="2 3" key="1">
    <citation type="submission" date="2019-04" db="EMBL/GenBank/DDBJ databases">
        <title>Bacillus caeni sp. nov., a bacterium isolated from mangrove sediment.</title>
        <authorList>
            <person name="Huang H."/>
            <person name="Mo K."/>
            <person name="Hu Y."/>
        </authorList>
    </citation>
    <scope>NUCLEOTIDE SEQUENCE [LARGE SCALE GENOMIC DNA]</scope>
    <source>
        <strain evidence="2 3">HB172195</strain>
    </source>
</reference>
<feature type="transmembrane region" description="Helical" evidence="1">
    <location>
        <begin position="166"/>
        <end position="187"/>
    </location>
</feature>
<gene>
    <name evidence="2" type="ORF">FCL54_19025</name>
</gene>
<evidence type="ECO:0000313" key="3">
    <source>
        <dbReference type="Proteomes" id="UP000308230"/>
    </source>
</evidence>
<feature type="transmembrane region" description="Helical" evidence="1">
    <location>
        <begin position="210"/>
        <end position="234"/>
    </location>
</feature>
<dbReference type="Proteomes" id="UP000308230">
    <property type="component" value="Unassembled WGS sequence"/>
</dbReference>
<dbReference type="Pfam" id="PF14808">
    <property type="entry name" value="TMEM164"/>
    <property type="match status" value="1"/>
</dbReference>
<dbReference type="OrthoDB" id="9813172at2"/>
<dbReference type="EMBL" id="SWLG01000017">
    <property type="protein sequence ID" value="TLS35750.1"/>
    <property type="molecule type" value="Genomic_DNA"/>
</dbReference>
<feature type="transmembrane region" description="Helical" evidence="1">
    <location>
        <begin position="134"/>
        <end position="154"/>
    </location>
</feature>
<keyword evidence="1" id="KW-1133">Transmembrane helix</keyword>
<dbReference type="InterPro" id="IPR011737">
    <property type="entry name" value="CHP02206_TP0381"/>
</dbReference>
<sequence length="240" mass="28203">MWSYFRWEYENDPFILFSMEHILTLLTIGLCGLLIYFFRRLLRTPFYNKLFRYSLAGLLVLAEASLQSWFLYYDAWSVSYSLPLHLSSISLFLAVIMLLTKNKLAFEFTYFAGLGSAIQAMLTPDLDIYSFPHFRYIHFFISHGGVAIACLFMILAERFKPTLRSLWRSFAALNAYTAFIFIVNKIVDGNYMFIMRKPHNPSILDFLGPWPWYILVLEGIALVSFFILLLPFLIRRRVKN</sequence>
<proteinExistence type="predicted"/>
<comment type="caution">
    <text evidence="2">The sequence shown here is derived from an EMBL/GenBank/DDBJ whole genome shotgun (WGS) entry which is preliminary data.</text>
</comment>